<dbReference type="InterPro" id="IPR017907">
    <property type="entry name" value="Znf_RING_CS"/>
</dbReference>
<evidence type="ECO:0000259" key="5">
    <source>
        <dbReference type="PROSITE" id="PS50089"/>
    </source>
</evidence>
<evidence type="ECO:0000256" key="1">
    <source>
        <dbReference type="ARBA" id="ARBA00022723"/>
    </source>
</evidence>
<protein>
    <recommendedName>
        <fullName evidence="5">RING-type domain-containing protein</fullName>
    </recommendedName>
</protein>
<dbReference type="PROSITE" id="PS00518">
    <property type="entry name" value="ZF_RING_1"/>
    <property type="match status" value="1"/>
</dbReference>
<organism evidence="6 7">
    <name type="scientific">Euplotes crassus</name>
    <dbReference type="NCBI Taxonomy" id="5936"/>
    <lineage>
        <taxon>Eukaryota</taxon>
        <taxon>Sar</taxon>
        <taxon>Alveolata</taxon>
        <taxon>Ciliophora</taxon>
        <taxon>Intramacronucleata</taxon>
        <taxon>Spirotrichea</taxon>
        <taxon>Hypotrichia</taxon>
        <taxon>Euplotida</taxon>
        <taxon>Euplotidae</taxon>
        <taxon>Moneuplotes</taxon>
    </lineage>
</organism>
<evidence type="ECO:0000256" key="2">
    <source>
        <dbReference type="ARBA" id="ARBA00022771"/>
    </source>
</evidence>
<keyword evidence="1" id="KW-0479">Metal-binding</keyword>
<evidence type="ECO:0000256" key="3">
    <source>
        <dbReference type="ARBA" id="ARBA00022833"/>
    </source>
</evidence>
<comment type="caution">
    <text evidence="6">The sequence shown here is derived from an EMBL/GenBank/DDBJ whole genome shotgun (WGS) entry which is preliminary data.</text>
</comment>
<keyword evidence="3" id="KW-0862">Zinc</keyword>
<dbReference type="InterPro" id="IPR013083">
    <property type="entry name" value="Znf_RING/FYVE/PHD"/>
</dbReference>
<gene>
    <name evidence="6" type="ORF">ECRASSUSDP1_LOCUS15919</name>
</gene>
<dbReference type="Pfam" id="PF13923">
    <property type="entry name" value="zf-C3HC4_2"/>
    <property type="match status" value="1"/>
</dbReference>
<proteinExistence type="predicted"/>
<evidence type="ECO:0000256" key="4">
    <source>
        <dbReference type="PROSITE-ProRule" id="PRU00175"/>
    </source>
</evidence>
<accession>A0AAD1XKY8</accession>
<dbReference type="Gene3D" id="3.30.40.10">
    <property type="entry name" value="Zinc/RING finger domain, C3HC4 (zinc finger)"/>
    <property type="match status" value="1"/>
</dbReference>
<dbReference type="SMART" id="SM00184">
    <property type="entry name" value="RING"/>
    <property type="match status" value="1"/>
</dbReference>
<sequence length="287" mass="32804">MEDNQKMYEELKNKFTCLVCRGIVQDAVTIKGCTHTFCSKCLRNHRAIIDECPICEGRVGEIIKVPDICEIGTKIIYLMDMAKQSNQILLDTQKQVSEMKDMEKVIIDSMEPKKPVVKKSISAKEYPHPVSPSKVEPFKKFQSSNIPSEFLPQLKYPHINNNFEHEIEGDNLNFSFGDESPNRKVEILLEEEKDIPKKVKVKKPISAVLGQKKPVASKPALSGKPFQPVMKSAIHLENNDFEDWDDCFGMDVIQNQSQKAEEFNQNYMSAKACEKRPPSPKFKGFYK</sequence>
<dbReference type="PROSITE" id="PS50089">
    <property type="entry name" value="ZF_RING_2"/>
    <property type="match status" value="1"/>
</dbReference>
<keyword evidence="2 4" id="KW-0863">Zinc-finger</keyword>
<dbReference type="InterPro" id="IPR001841">
    <property type="entry name" value="Znf_RING"/>
</dbReference>
<dbReference type="Proteomes" id="UP001295684">
    <property type="component" value="Unassembled WGS sequence"/>
</dbReference>
<reference evidence="6" key="1">
    <citation type="submission" date="2023-07" db="EMBL/GenBank/DDBJ databases">
        <authorList>
            <consortium name="AG Swart"/>
            <person name="Singh M."/>
            <person name="Singh A."/>
            <person name="Seah K."/>
            <person name="Emmerich C."/>
        </authorList>
    </citation>
    <scope>NUCLEOTIDE SEQUENCE</scope>
    <source>
        <strain evidence="6">DP1</strain>
    </source>
</reference>
<dbReference type="SUPFAM" id="SSF57850">
    <property type="entry name" value="RING/U-box"/>
    <property type="match status" value="1"/>
</dbReference>
<dbReference type="GO" id="GO:0008270">
    <property type="term" value="F:zinc ion binding"/>
    <property type="evidence" value="ECO:0007669"/>
    <property type="project" value="UniProtKB-KW"/>
</dbReference>
<dbReference type="AlphaFoldDB" id="A0AAD1XKY8"/>
<keyword evidence="7" id="KW-1185">Reference proteome</keyword>
<name>A0AAD1XKY8_EUPCR</name>
<feature type="domain" description="RING-type" evidence="5">
    <location>
        <begin position="17"/>
        <end position="56"/>
    </location>
</feature>
<evidence type="ECO:0000313" key="7">
    <source>
        <dbReference type="Proteomes" id="UP001295684"/>
    </source>
</evidence>
<dbReference type="EMBL" id="CAMPGE010015980">
    <property type="protein sequence ID" value="CAI2374564.1"/>
    <property type="molecule type" value="Genomic_DNA"/>
</dbReference>
<evidence type="ECO:0000313" key="6">
    <source>
        <dbReference type="EMBL" id="CAI2374564.1"/>
    </source>
</evidence>